<proteinExistence type="predicted"/>
<protein>
    <submittedName>
        <fullName evidence="2">Uncharacterized protein</fullName>
    </submittedName>
</protein>
<organism evidence="2 3">
    <name type="scientific">Nonomuraea rosea</name>
    <dbReference type="NCBI Taxonomy" id="638574"/>
    <lineage>
        <taxon>Bacteria</taxon>
        <taxon>Bacillati</taxon>
        <taxon>Actinomycetota</taxon>
        <taxon>Actinomycetes</taxon>
        <taxon>Streptosporangiales</taxon>
        <taxon>Streptosporangiaceae</taxon>
        <taxon>Nonomuraea</taxon>
    </lineage>
</organism>
<dbReference type="Proteomes" id="UP001500630">
    <property type="component" value="Unassembled WGS sequence"/>
</dbReference>
<accession>A0ABP6WSR9</accession>
<evidence type="ECO:0000256" key="1">
    <source>
        <dbReference type="SAM" id="MobiDB-lite"/>
    </source>
</evidence>
<sequence>MPMIRRNAAHWAKTCTAAGPRPARWAKTRPLGQDPPAGPRPAQPLAASWRPSGFAGTLATAPTVAQLRHRPAKVATATPAAQGGLQSGTRAACGVWAAASDINKVATATSAARRPAARHAGGLGARAAASVVNWVLWLIVSGDRRAIMARVAASRRRSRVTTLDRRW</sequence>
<keyword evidence="3" id="KW-1185">Reference proteome</keyword>
<dbReference type="EMBL" id="BAABDQ010000007">
    <property type="protein sequence ID" value="GAA3555019.1"/>
    <property type="molecule type" value="Genomic_DNA"/>
</dbReference>
<name>A0ABP6WSR9_9ACTN</name>
<comment type="caution">
    <text evidence="2">The sequence shown here is derived from an EMBL/GenBank/DDBJ whole genome shotgun (WGS) entry which is preliminary data.</text>
</comment>
<reference evidence="3" key="1">
    <citation type="journal article" date="2019" name="Int. J. Syst. Evol. Microbiol.">
        <title>The Global Catalogue of Microorganisms (GCM) 10K type strain sequencing project: providing services to taxonomists for standard genome sequencing and annotation.</title>
        <authorList>
            <consortium name="The Broad Institute Genomics Platform"/>
            <consortium name="The Broad Institute Genome Sequencing Center for Infectious Disease"/>
            <person name="Wu L."/>
            <person name="Ma J."/>
        </authorList>
    </citation>
    <scope>NUCLEOTIDE SEQUENCE [LARGE SCALE GENOMIC DNA]</scope>
    <source>
        <strain evidence="3">JCM 17326</strain>
    </source>
</reference>
<feature type="region of interest" description="Disordered" evidence="1">
    <location>
        <begin position="17"/>
        <end position="45"/>
    </location>
</feature>
<evidence type="ECO:0000313" key="3">
    <source>
        <dbReference type="Proteomes" id="UP001500630"/>
    </source>
</evidence>
<evidence type="ECO:0000313" key="2">
    <source>
        <dbReference type="EMBL" id="GAA3555019.1"/>
    </source>
</evidence>
<gene>
    <name evidence="2" type="ORF">GCM10022419_039260</name>
</gene>